<dbReference type="EMBL" id="KB202619">
    <property type="protein sequence ID" value="ESO89346.1"/>
    <property type="molecule type" value="Genomic_DNA"/>
</dbReference>
<dbReference type="GeneID" id="20230120"/>
<dbReference type="GO" id="GO:0008093">
    <property type="term" value="F:cytoskeletal anchor activity"/>
    <property type="evidence" value="ECO:0007669"/>
    <property type="project" value="TreeGrafter"/>
</dbReference>
<dbReference type="SMART" id="SM00185">
    <property type="entry name" value="ARM"/>
    <property type="match status" value="3"/>
</dbReference>
<feature type="repeat" description="ARM" evidence="1">
    <location>
        <begin position="179"/>
        <end position="233"/>
    </location>
</feature>
<dbReference type="SUPFAM" id="SSF48371">
    <property type="entry name" value="ARM repeat"/>
    <property type="match status" value="1"/>
</dbReference>
<dbReference type="GO" id="GO:0009786">
    <property type="term" value="P:regulation of asymmetric cell division"/>
    <property type="evidence" value="ECO:0007669"/>
    <property type="project" value="TreeGrafter"/>
</dbReference>
<dbReference type="InterPro" id="IPR045789">
    <property type="entry name" value="Insc_C"/>
</dbReference>
<evidence type="ECO:0000313" key="3">
    <source>
        <dbReference type="EMBL" id="ESO89346.1"/>
    </source>
</evidence>
<dbReference type="InterPro" id="IPR011989">
    <property type="entry name" value="ARM-like"/>
</dbReference>
<dbReference type="GO" id="GO:0045176">
    <property type="term" value="P:apical protein localization"/>
    <property type="evidence" value="ECO:0007669"/>
    <property type="project" value="TreeGrafter"/>
</dbReference>
<dbReference type="Pfam" id="PF19427">
    <property type="entry name" value="Insc_C"/>
    <property type="match status" value="1"/>
</dbReference>
<dbReference type="GO" id="GO:0045179">
    <property type="term" value="C:apical cortex"/>
    <property type="evidence" value="ECO:0007669"/>
    <property type="project" value="TreeGrafter"/>
</dbReference>
<gene>
    <name evidence="3" type="ORF">LOTGIDRAFT_106497</name>
</gene>
<dbReference type="InterPro" id="IPR016024">
    <property type="entry name" value="ARM-type_fold"/>
</dbReference>
<dbReference type="Proteomes" id="UP000030746">
    <property type="component" value="Unassembled WGS sequence"/>
</dbReference>
<accession>V4A7W6</accession>
<dbReference type="Gene3D" id="1.25.10.10">
    <property type="entry name" value="Leucine-rich Repeat Variant"/>
    <property type="match status" value="1"/>
</dbReference>
<protein>
    <recommendedName>
        <fullName evidence="2">Protein inscuteable homologue C-terminal domain-containing protein</fullName>
    </recommendedName>
</protein>
<dbReference type="GO" id="GO:0008356">
    <property type="term" value="P:asymmetric cell division"/>
    <property type="evidence" value="ECO:0007669"/>
    <property type="project" value="InterPro"/>
</dbReference>
<dbReference type="HOGENOM" id="CLU_1071747_0_0_1"/>
<dbReference type="RefSeq" id="XP_009060373.1">
    <property type="nucleotide sequence ID" value="XM_009062125.1"/>
</dbReference>
<dbReference type="GO" id="GO:0000132">
    <property type="term" value="P:establishment of mitotic spindle orientation"/>
    <property type="evidence" value="ECO:0007669"/>
    <property type="project" value="TreeGrafter"/>
</dbReference>
<dbReference type="OrthoDB" id="5796379at2759"/>
<evidence type="ECO:0000256" key="1">
    <source>
        <dbReference type="PROSITE-ProRule" id="PRU00259"/>
    </source>
</evidence>
<dbReference type="InterPro" id="IPR000225">
    <property type="entry name" value="Armadillo"/>
</dbReference>
<dbReference type="AlphaFoldDB" id="V4A7W6"/>
<evidence type="ECO:0000259" key="2">
    <source>
        <dbReference type="Pfam" id="PF19427"/>
    </source>
</evidence>
<proteinExistence type="predicted"/>
<dbReference type="CTD" id="20230120"/>
<reference evidence="3 4" key="1">
    <citation type="journal article" date="2013" name="Nature">
        <title>Insights into bilaterian evolution from three spiralian genomes.</title>
        <authorList>
            <person name="Simakov O."/>
            <person name="Marletaz F."/>
            <person name="Cho S.J."/>
            <person name="Edsinger-Gonzales E."/>
            <person name="Havlak P."/>
            <person name="Hellsten U."/>
            <person name="Kuo D.H."/>
            <person name="Larsson T."/>
            <person name="Lv J."/>
            <person name="Arendt D."/>
            <person name="Savage R."/>
            <person name="Osoegawa K."/>
            <person name="de Jong P."/>
            <person name="Grimwood J."/>
            <person name="Chapman J.A."/>
            <person name="Shapiro H."/>
            <person name="Aerts A."/>
            <person name="Otillar R.P."/>
            <person name="Terry A.Y."/>
            <person name="Boore J.L."/>
            <person name="Grigoriev I.V."/>
            <person name="Lindberg D.R."/>
            <person name="Seaver E.C."/>
            <person name="Weisblat D.A."/>
            <person name="Putnam N.H."/>
            <person name="Rokhsar D.S."/>
        </authorList>
    </citation>
    <scope>NUCLEOTIDE SEQUENCE [LARGE SCALE GENOMIC DNA]</scope>
</reference>
<dbReference type="InterPro" id="IPR039921">
    <property type="entry name" value="Inscuteable"/>
</dbReference>
<dbReference type="OMA" id="XIEKLLM"/>
<evidence type="ECO:0000313" key="4">
    <source>
        <dbReference type="Proteomes" id="UP000030746"/>
    </source>
</evidence>
<dbReference type="PROSITE" id="PS50176">
    <property type="entry name" value="ARM_REPEAT"/>
    <property type="match status" value="1"/>
</dbReference>
<dbReference type="PANTHER" id="PTHR21386:SF0">
    <property type="entry name" value="PROTEIN INSCUTEABLE HOMOLOG"/>
    <property type="match status" value="1"/>
</dbReference>
<feature type="non-terminal residue" evidence="3">
    <location>
        <position position="1"/>
    </location>
</feature>
<sequence>GGVKSLLTICRSNPVKFAHIQALRALSSLSCLPDVIAELEKEKGLSLLLDILCDETASENLKGEAAGVLAQITSPAIEHNYFIGELIDNLQHLIHSLIRLCCETESQEMFLLASAAIANLTFIDSMACDVLASISAAEIFILSTSTDKAQTLFAKDQIATILANMAAIDEYHGCISEPGGVCLLVDLLSISPTNYHTEAELAACERVLQKAAIALTRLCREEKNAQAIADSNGIPRLVELCRQPDERCGSDAVLVASLAALRKVCTSCGKEGIKSLDVQQLIEPRLMDSFLMCSHSDENFV</sequence>
<keyword evidence="4" id="KW-1185">Reference proteome</keyword>
<name>V4A7W6_LOTGI</name>
<dbReference type="STRING" id="225164.V4A7W6"/>
<feature type="domain" description="Protein inscuteable homologue C-terminal" evidence="2">
    <location>
        <begin position="1"/>
        <end position="301"/>
    </location>
</feature>
<dbReference type="KEGG" id="lgi:LOTGIDRAFT_106497"/>
<organism evidence="3 4">
    <name type="scientific">Lottia gigantea</name>
    <name type="common">Giant owl limpet</name>
    <dbReference type="NCBI Taxonomy" id="225164"/>
    <lineage>
        <taxon>Eukaryota</taxon>
        <taxon>Metazoa</taxon>
        <taxon>Spiralia</taxon>
        <taxon>Lophotrochozoa</taxon>
        <taxon>Mollusca</taxon>
        <taxon>Gastropoda</taxon>
        <taxon>Patellogastropoda</taxon>
        <taxon>Lottioidea</taxon>
        <taxon>Lottiidae</taxon>
        <taxon>Lottia</taxon>
    </lineage>
</organism>
<dbReference type="PANTHER" id="PTHR21386">
    <property type="entry name" value="INSCUTEABLE"/>
    <property type="match status" value="1"/>
</dbReference>